<dbReference type="InterPro" id="IPR019734">
    <property type="entry name" value="TPR_rpt"/>
</dbReference>
<dbReference type="SUPFAM" id="SSF48452">
    <property type="entry name" value="TPR-like"/>
    <property type="match status" value="1"/>
</dbReference>
<feature type="region of interest" description="Disordered" evidence="4">
    <location>
        <begin position="124"/>
        <end position="155"/>
    </location>
</feature>
<comment type="caution">
    <text evidence="5">The sequence shown here is derived from an EMBL/GenBank/DDBJ whole genome shotgun (WGS) entry which is preliminary data.</text>
</comment>
<dbReference type="InterPro" id="IPR011990">
    <property type="entry name" value="TPR-like_helical_dom_sf"/>
</dbReference>
<protein>
    <submittedName>
        <fullName evidence="5">Uncharacterized protein</fullName>
    </submittedName>
</protein>
<dbReference type="EMBL" id="BDRX01000035">
    <property type="protein sequence ID" value="GBF92885.1"/>
    <property type="molecule type" value="Genomic_DNA"/>
</dbReference>
<dbReference type="GO" id="GO:0051879">
    <property type="term" value="F:Hsp90 protein binding"/>
    <property type="evidence" value="ECO:0007669"/>
    <property type="project" value="TreeGrafter"/>
</dbReference>
<keyword evidence="2 3" id="KW-0802">TPR repeat</keyword>
<evidence type="ECO:0000313" key="6">
    <source>
        <dbReference type="Proteomes" id="UP000247498"/>
    </source>
</evidence>
<name>A0A2V0P721_9CHLO</name>
<dbReference type="Pfam" id="PF13432">
    <property type="entry name" value="TPR_16"/>
    <property type="match status" value="1"/>
</dbReference>
<dbReference type="Proteomes" id="UP000247498">
    <property type="component" value="Unassembled WGS sequence"/>
</dbReference>
<sequence>MATSEELREQGNAAFRSGDFLKAAAAYTRALKVDPGSAVLFSNRALALLKLNKLTKALADAEECTRLDPSNVKGWYRRAQVLEVQGHFEQAIDVLKAGSEATGGAGDSELAPLIKALGRKLRDQGRDSGAGAAHAAKAPPGGVAENGGRAPKSPAEAEALAFADAWLGYASEQLQEHGTDFAPTVHFLAGGGNTPARPQPDASVQGMQAFSDPAALGEFVNFLRQKSSELAARAVVSIVPKARVAFPQTWAHPLWPYSREQDGVFVQLQALVPAADATTNKAAAAQAGGGAKAQKRQKDAGRATTDQGSGGGNTPAASTQLTKLWFVRLAGRDDGGAFKVRTPHELPQDLALLPSLVK</sequence>
<accession>A0A2V0P721</accession>
<dbReference type="AlphaFoldDB" id="A0A2V0P721"/>
<dbReference type="FunCoup" id="A0A2V0P721">
    <property type="interactions" value="909"/>
</dbReference>
<dbReference type="OrthoDB" id="2423701at2759"/>
<keyword evidence="6" id="KW-1185">Reference proteome</keyword>
<evidence type="ECO:0000313" key="5">
    <source>
        <dbReference type="EMBL" id="GBF92885.1"/>
    </source>
</evidence>
<dbReference type="STRING" id="307507.A0A2V0P721"/>
<dbReference type="PANTHER" id="PTHR22904:SF523">
    <property type="entry name" value="STRESS-INDUCED-PHOSPHOPROTEIN 1"/>
    <property type="match status" value="1"/>
</dbReference>
<evidence type="ECO:0000256" key="2">
    <source>
        <dbReference type="ARBA" id="ARBA00022803"/>
    </source>
</evidence>
<dbReference type="SMART" id="SM00028">
    <property type="entry name" value="TPR"/>
    <property type="match status" value="3"/>
</dbReference>
<evidence type="ECO:0000256" key="3">
    <source>
        <dbReference type="PROSITE-ProRule" id="PRU00339"/>
    </source>
</evidence>
<feature type="compositionally biased region" description="Low complexity" evidence="4">
    <location>
        <begin position="129"/>
        <end position="143"/>
    </location>
</feature>
<keyword evidence="1" id="KW-0677">Repeat</keyword>
<feature type="repeat" description="TPR" evidence="3">
    <location>
        <begin position="4"/>
        <end position="37"/>
    </location>
</feature>
<evidence type="ECO:0000256" key="4">
    <source>
        <dbReference type="SAM" id="MobiDB-lite"/>
    </source>
</evidence>
<organism evidence="5 6">
    <name type="scientific">Raphidocelis subcapitata</name>
    <dbReference type="NCBI Taxonomy" id="307507"/>
    <lineage>
        <taxon>Eukaryota</taxon>
        <taxon>Viridiplantae</taxon>
        <taxon>Chlorophyta</taxon>
        <taxon>core chlorophytes</taxon>
        <taxon>Chlorophyceae</taxon>
        <taxon>CS clade</taxon>
        <taxon>Sphaeropleales</taxon>
        <taxon>Selenastraceae</taxon>
        <taxon>Raphidocelis</taxon>
    </lineage>
</organism>
<gene>
    <name evidence="5" type="ORF">Rsub_05504</name>
</gene>
<reference evidence="5 6" key="1">
    <citation type="journal article" date="2018" name="Sci. Rep.">
        <title>Raphidocelis subcapitata (=Pseudokirchneriella subcapitata) provides an insight into genome evolution and environmental adaptations in the Sphaeropleales.</title>
        <authorList>
            <person name="Suzuki S."/>
            <person name="Yamaguchi H."/>
            <person name="Nakajima N."/>
            <person name="Kawachi M."/>
        </authorList>
    </citation>
    <scope>NUCLEOTIDE SEQUENCE [LARGE SCALE GENOMIC DNA]</scope>
    <source>
        <strain evidence="5 6">NIES-35</strain>
    </source>
</reference>
<feature type="region of interest" description="Disordered" evidence="4">
    <location>
        <begin position="283"/>
        <end position="317"/>
    </location>
</feature>
<dbReference type="PROSITE" id="PS50005">
    <property type="entry name" value="TPR"/>
    <property type="match status" value="1"/>
</dbReference>
<dbReference type="InParanoid" id="A0A2V0P721"/>
<dbReference type="PANTHER" id="PTHR22904">
    <property type="entry name" value="TPR REPEAT CONTAINING PROTEIN"/>
    <property type="match status" value="1"/>
</dbReference>
<dbReference type="Gene3D" id="1.25.40.10">
    <property type="entry name" value="Tetratricopeptide repeat domain"/>
    <property type="match status" value="1"/>
</dbReference>
<evidence type="ECO:0000256" key="1">
    <source>
        <dbReference type="ARBA" id="ARBA00022737"/>
    </source>
</evidence>
<proteinExistence type="predicted"/>